<sequence length="402" mass="43863">MGITYVARQPIFDASMSTIGYELFSRASADSTGADYADASVATSNVLVSTFSDIAIEPLLDDKPAYVNVTRDFLLRDIPHLVSPERIVIEVPQNEAIDPDVHYALEEMYRQGYHIALDDWNPSDPPSVLLDLASTVKINMESISSGDAASIAAQIHDTGAVALAAKVETHDQLEACKAAGFDQFQGYFLAKPKIVEHHALTQSSVELLRLLQALQAPDTSVEDLANIIRRDIGLSVRILRVANSAFLALPRRVESITEAIMMLGTRRIARWAVLFSVAAASSKPPALAATGLARARMCELLAQHQRHEPTQAFFTVGLFSVLDALMDLPMHQVLKALPLSSDLNEALLHRKGPLGDTLSVVCAYEVGDWAHIDRVEIDHRIVRNAFIDACAWADAATSQRCA</sequence>
<dbReference type="Pfam" id="PF00563">
    <property type="entry name" value="EAL"/>
    <property type="match status" value="1"/>
</dbReference>
<dbReference type="InterPro" id="IPR001633">
    <property type="entry name" value="EAL_dom"/>
</dbReference>
<dbReference type="Pfam" id="PF08668">
    <property type="entry name" value="HDOD"/>
    <property type="match status" value="1"/>
</dbReference>
<reference evidence="3" key="1">
    <citation type="submission" date="2018-06" db="EMBL/GenBank/DDBJ databases">
        <authorList>
            <person name="Zhirakovskaya E."/>
        </authorList>
    </citation>
    <scope>NUCLEOTIDE SEQUENCE</scope>
</reference>
<proteinExistence type="predicted"/>
<dbReference type="Gene3D" id="1.10.3210.10">
    <property type="entry name" value="Hypothetical protein af1432"/>
    <property type="match status" value="1"/>
</dbReference>
<dbReference type="InterPro" id="IPR014408">
    <property type="entry name" value="dGMP_Pdiesterase_EAL/HD-GYP"/>
</dbReference>
<protein>
    <submittedName>
        <fullName evidence="3">Predicted signal transduction protein</fullName>
    </submittedName>
</protein>
<dbReference type="EMBL" id="UOEK01000417">
    <property type="protein sequence ID" value="VAW07780.1"/>
    <property type="molecule type" value="Genomic_DNA"/>
</dbReference>
<dbReference type="PANTHER" id="PTHR33525:SF4">
    <property type="entry name" value="CYCLIC DI-GMP PHOSPHODIESTERASE CDGJ"/>
    <property type="match status" value="1"/>
</dbReference>
<dbReference type="InterPro" id="IPR013976">
    <property type="entry name" value="HDOD"/>
</dbReference>
<dbReference type="PROSITE" id="PS50883">
    <property type="entry name" value="EAL"/>
    <property type="match status" value="1"/>
</dbReference>
<dbReference type="SUPFAM" id="SSF141868">
    <property type="entry name" value="EAL domain-like"/>
    <property type="match status" value="1"/>
</dbReference>
<evidence type="ECO:0000259" key="1">
    <source>
        <dbReference type="PROSITE" id="PS50883"/>
    </source>
</evidence>
<evidence type="ECO:0000313" key="3">
    <source>
        <dbReference type="EMBL" id="VAW07780.1"/>
    </source>
</evidence>
<dbReference type="Gene3D" id="3.20.20.450">
    <property type="entry name" value="EAL domain"/>
    <property type="match status" value="1"/>
</dbReference>
<dbReference type="SUPFAM" id="SSF109604">
    <property type="entry name" value="HD-domain/PDEase-like"/>
    <property type="match status" value="1"/>
</dbReference>
<dbReference type="AlphaFoldDB" id="A0A3B0STI6"/>
<feature type="domain" description="EAL" evidence="1">
    <location>
        <begin position="1"/>
        <end position="206"/>
    </location>
</feature>
<evidence type="ECO:0000259" key="2">
    <source>
        <dbReference type="PROSITE" id="PS51833"/>
    </source>
</evidence>
<dbReference type="InterPro" id="IPR052340">
    <property type="entry name" value="RNase_Y/CdgJ"/>
</dbReference>
<dbReference type="PANTHER" id="PTHR33525">
    <property type="match status" value="1"/>
</dbReference>
<name>A0A3B0STI6_9ZZZZ</name>
<accession>A0A3B0STI6</accession>
<gene>
    <name evidence="3" type="ORF">MNBD_ACTINO02-1279</name>
</gene>
<dbReference type="InterPro" id="IPR035919">
    <property type="entry name" value="EAL_sf"/>
</dbReference>
<dbReference type="PIRSF" id="PIRSF003180">
    <property type="entry name" value="DiGMPpdiest_YuxH"/>
    <property type="match status" value="1"/>
</dbReference>
<organism evidence="3">
    <name type="scientific">hydrothermal vent metagenome</name>
    <dbReference type="NCBI Taxonomy" id="652676"/>
    <lineage>
        <taxon>unclassified sequences</taxon>
        <taxon>metagenomes</taxon>
        <taxon>ecological metagenomes</taxon>
    </lineage>
</organism>
<feature type="domain" description="HDOD" evidence="2">
    <location>
        <begin position="200"/>
        <end position="385"/>
    </location>
</feature>
<dbReference type="PROSITE" id="PS51833">
    <property type="entry name" value="HDOD"/>
    <property type="match status" value="1"/>
</dbReference>